<organism evidence="1 2">
    <name type="scientific">[Myrmecia] bisecta</name>
    <dbReference type="NCBI Taxonomy" id="41462"/>
    <lineage>
        <taxon>Eukaryota</taxon>
        <taxon>Viridiplantae</taxon>
        <taxon>Chlorophyta</taxon>
        <taxon>core chlorophytes</taxon>
        <taxon>Trebouxiophyceae</taxon>
        <taxon>Trebouxiales</taxon>
        <taxon>Trebouxiaceae</taxon>
        <taxon>Myrmecia</taxon>
    </lineage>
</organism>
<evidence type="ECO:0000313" key="1">
    <source>
        <dbReference type="EMBL" id="KAK9823830.1"/>
    </source>
</evidence>
<dbReference type="EMBL" id="JALJOR010000002">
    <property type="protein sequence ID" value="KAK9823830.1"/>
    <property type="molecule type" value="Genomic_DNA"/>
</dbReference>
<evidence type="ECO:0000313" key="2">
    <source>
        <dbReference type="Proteomes" id="UP001489004"/>
    </source>
</evidence>
<reference evidence="1 2" key="1">
    <citation type="journal article" date="2024" name="Nat. Commun.">
        <title>Phylogenomics reveals the evolutionary origins of lichenization in chlorophyte algae.</title>
        <authorList>
            <person name="Puginier C."/>
            <person name="Libourel C."/>
            <person name="Otte J."/>
            <person name="Skaloud P."/>
            <person name="Haon M."/>
            <person name="Grisel S."/>
            <person name="Petersen M."/>
            <person name="Berrin J.G."/>
            <person name="Delaux P.M."/>
            <person name="Dal Grande F."/>
            <person name="Keller J."/>
        </authorList>
    </citation>
    <scope>NUCLEOTIDE SEQUENCE [LARGE SCALE GENOMIC DNA]</scope>
    <source>
        <strain evidence="1 2">SAG 2043</strain>
    </source>
</reference>
<accession>A0AAW1QQV6</accession>
<protein>
    <submittedName>
        <fullName evidence="1">Uncharacterized protein</fullName>
    </submittedName>
</protein>
<name>A0AAW1QQV6_9CHLO</name>
<proteinExistence type="predicted"/>
<dbReference type="AlphaFoldDB" id="A0AAW1QQV6"/>
<sequence>MRAALGRGGSRPLASGSDTMLLSADLDGPPPALEAVFASRIAKAAMALEGATPSRLNREGAARTYHMYCYWGYMNRRMARLRQQEEASGVAPTSGPYAFGDASGVQSSSYGSMTNVWRYFENVPDAITSLRTGVAAAVADRHLRALFGDQEECITTLLAWQQMCHEARWFGRALYDAEEFVLQSSLDPGL</sequence>
<keyword evidence="2" id="KW-1185">Reference proteome</keyword>
<dbReference type="Proteomes" id="UP001489004">
    <property type="component" value="Unassembled WGS sequence"/>
</dbReference>
<gene>
    <name evidence="1" type="ORF">WJX72_005805</name>
</gene>
<comment type="caution">
    <text evidence="1">The sequence shown here is derived from an EMBL/GenBank/DDBJ whole genome shotgun (WGS) entry which is preliminary data.</text>
</comment>